<name>A0A9W4T877_9GLOM</name>
<feature type="non-terminal residue" evidence="1">
    <location>
        <position position="1"/>
    </location>
</feature>
<sequence>NNNLSADAKDNDNMLANNLKIGFLNNWNVEINSLDFIELLNYEINDKEITLEKESISDKIQHDDNLNFNQKLQKLEQILSNYNKKQNV</sequence>
<comment type="caution">
    <text evidence="1">The sequence shown here is derived from an EMBL/GenBank/DDBJ whole genome shotgun (WGS) entry which is preliminary data.</text>
</comment>
<dbReference type="Proteomes" id="UP001153678">
    <property type="component" value="Unassembled WGS sequence"/>
</dbReference>
<keyword evidence="2" id="KW-1185">Reference proteome</keyword>
<organism evidence="1 2">
    <name type="scientific">Funneliformis geosporum</name>
    <dbReference type="NCBI Taxonomy" id="1117311"/>
    <lineage>
        <taxon>Eukaryota</taxon>
        <taxon>Fungi</taxon>
        <taxon>Fungi incertae sedis</taxon>
        <taxon>Mucoromycota</taxon>
        <taxon>Glomeromycotina</taxon>
        <taxon>Glomeromycetes</taxon>
        <taxon>Glomerales</taxon>
        <taxon>Glomeraceae</taxon>
        <taxon>Funneliformis</taxon>
    </lineage>
</organism>
<feature type="non-terminal residue" evidence="1">
    <location>
        <position position="88"/>
    </location>
</feature>
<dbReference type="EMBL" id="CAMKVN010013618">
    <property type="protein sequence ID" value="CAI2196085.1"/>
    <property type="molecule type" value="Genomic_DNA"/>
</dbReference>
<dbReference type="AlphaFoldDB" id="A0A9W4T877"/>
<reference evidence="1" key="1">
    <citation type="submission" date="2022-08" db="EMBL/GenBank/DDBJ databases">
        <authorList>
            <person name="Kallberg Y."/>
            <person name="Tangrot J."/>
            <person name="Rosling A."/>
        </authorList>
    </citation>
    <scope>NUCLEOTIDE SEQUENCE</scope>
    <source>
        <strain evidence="1">Wild A</strain>
    </source>
</reference>
<gene>
    <name evidence="1" type="ORF">FWILDA_LOCUS17401</name>
</gene>
<accession>A0A9W4T877</accession>
<protein>
    <submittedName>
        <fullName evidence="1">14979_t:CDS:1</fullName>
    </submittedName>
</protein>
<evidence type="ECO:0000313" key="2">
    <source>
        <dbReference type="Proteomes" id="UP001153678"/>
    </source>
</evidence>
<proteinExistence type="predicted"/>
<evidence type="ECO:0000313" key="1">
    <source>
        <dbReference type="EMBL" id="CAI2196085.1"/>
    </source>
</evidence>